<dbReference type="Proteomes" id="UP001044222">
    <property type="component" value="Unassembled WGS sequence"/>
</dbReference>
<dbReference type="PANTHER" id="PTHR12585">
    <property type="entry name" value="SCC1 / RAD21 FAMILY MEMBER"/>
    <property type="match status" value="1"/>
</dbReference>
<evidence type="ECO:0000256" key="3">
    <source>
        <dbReference type="ARBA" id="ARBA00023242"/>
    </source>
</evidence>
<evidence type="ECO:0000256" key="1">
    <source>
        <dbReference type="ARBA" id="ARBA00004123"/>
    </source>
</evidence>
<dbReference type="InterPro" id="IPR006909">
    <property type="entry name" value="Rad21/Rec8_C_eu"/>
</dbReference>
<comment type="caution">
    <text evidence="7">The sequence shown here is derived from an EMBL/GenBank/DDBJ whole genome shotgun (WGS) entry which is preliminary data.</text>
</comment>
<dbReference type="GO" id="GO:0030893">
    <property type="term" value="C:meiotic cohesin complex"/>
    <property type="evidence" value="ECO:0007669"/>
    <property type="project" value="TreeGrafter"/>
</dbReference>
<evidence type="ECO:0000256" key="4">
    <source>
        <dbReference type="SAM" id="MobiDB-lite"/>
    </source>
</evidence>
<dbReference type="AlphaFoldDB" id="A0A9D3S1A9"/>
<dbReference type="GO" id="GO:0003682">
    <property type="term" value="F:chromatin binding"/>
    <property type="evidence" value="ECO:0007669"/>
    <property type="project" value="TreeGrafter"/>
</dbReference>
<evidence type="ECO:0008006" key="9">
    <source>
        <dbReference type="Google" id="ProtNLM"/>
    </source>
</evidence>
<dbReference type="GO" id="GO:0006302">
    <property type="term" value="P:double-strand break repair"/>
    <property type="evidence" value="ECO:0007669"/>
    <property type="project" value="TreeGrafter"/>
</dbReference>
<dbReference type="InterPro" id="IPR039781">
    <property type="entry name" value="Rad21/Rec8-like"/>
</dbReference>
<keyword evidence="3" id="KW-0539">Nucleus</keyword>
<comment type="subcellular location">
    <subcellularLocation>
        <location evidence="1">Nucleus</location>
    </subcellularLocation>
</comment>
<evidence type="ECO:0000313" key="7">
    <source>
        <dbReference type="EMBL" id="KAG5850965.1"/>
    </source>
</evidence>
<name>A0A9D3S1A9_ANGAN</name>
<feature type="region of interest" description="Disordered" evidence="4">
    <location>
        <begin position="361"/>
        <end position="397"/>
    </location>
</feature>
<feature type="domain" description="Rad21/Rec8-like protein C-terminal eukaryotic" evidence="5">
    <location>
        <begin position="489"/>
        <end position="537"/>
    </location>
</feature>
<dbReference type="GO" id="GO:0007059">
    <property type="term" value="P:chromosome segregation"/>
    <property type="evidence" value="ECO:0007669"/>
    <property type="project" value="UniProtKB-KW"/>
</dbReference>
<dbReference type="CDD" id="cd21794">
    <property type="entry name" value="Rad21_Rec8_M_Rec8"/>
    <property type="match status" value="1"/>
</dbReference>
<protein>
    <recommendedName>
        <fullName evidence="9">Rad21/Rec8-like protein N-terminal domain-containing protein</fullName>
    </recommendedName>
</protein>
<accession>A0A9D3S1A9</accession>
<sequence>MDYVLVQAPPRNPGLPRPRFSLYLSSQLQYGVIIVYHRQCVILLEEIQQTIERLIRSERHACIDVAEPDRRAYTLPDSLVLLEEAERAQDPFFGVMGAEQGLPSPYRLLQPWQSMEALSPQRPPTRNNTTTPEEGLTAPSGSITLKEKELALIPAAEFEGAELPEVTVKEIDMLMEQQDQFYEELEDKERERAAEGERVTLSGTTLSVEQLKEHIVEETIWLLDEETGQPVEVPVFGAQMEKTPPTIAMPVAPPSRPDGEESEREGGSSSELLHGEVPSKRPGRRRQLLFIDPDMQIPQDAMQAQIQNTLVETTSLSQVLLERPSQQRVSPAELFSKPCSTVIHPDLLSQWNRAAVSSLASSAERRKAVEGDSKSEAEREMEVVRKEVEGGRKHKDSSIREISAELIESALASEASAVSEAFLEVSKDDLPQDQATPVGRWSPIEGAPVPMEGIPEEQVKLPPGDLGETVGTTESLLELVSQYLMHYGEVYFDSLLPPETDRSTAAHLLSALLELVCVRKLSVSQAKPYGSIAISSGQLFAVA</sequence>
<proteinExistence type="predicted"/>
<gene>
    <name evidence="7" type="ORF">ANANG_G00087970</name>
</gene>
<evidence type="ECO:0000259" key="5">
    <source>
        <dbReference type="Pfam" id="PF04824"/>
    </source>
</evidence>
<feature type="compositionally biased region" description="Basic and acidic residues" evidence="4">
    <location>
        <begin position="363"/>
        <end position="397"/>
    </location>
</feature>
<feature type="region of interest" description="Disordered" evidence="4">
    <location>
        <begin position="245"/>
        <end position="284"/>
    </location>
</feature>
<dbReference type="GO" id="GO:0005634">
    <property type="term" value="C:nucleus"/>
    <property type="evidence" value="ECO:0007669"/>
    <property type="project" value="UniProtKB-SubCell"/>
</dbReference>
<dbReference type="InterPro" id="IPR006910">
    <property type="entry name" value="Rad21_Rec8_N"/>
</dbReference>
<dbReference type="Pfam" id="PF04825">
    <property type="entry name" value="Rad21_Rec8_N"/>
    <property type="match status" value="1"/>
</dbReference>
<organism evidence="7 8">
    <name type="scientific">Anguilla anguilla</name>
    <name type="common">European freshwater eel</name>
    <name type="synonym">Muraena anguilla</name>
    <dbReference type="NCBI Taxonomy" id="7936"/>
    <lineage>
        <taxon>Eukaryota</taxon>
        <taxon>Metazoa</taxon>
        <taxon>Chordata</taxon>
        <taxon>Craniata</taxon>
        <taxon>Vertebrata</taxon>
        <taxon>Euteleostomi</taxon>
        <taxon>Actinopterygii</taxon>
        <taxon>Neopterygii</taxon>
        <taxon>Teleostei</taxon>
        <taxon>Anguilliformes</taxon>
        <taxon>Anguillidae</taxon>
        <taxon>Anguilla</taxon>
    </lineage>
</organism>
<evidence type="ECO:0000259" key="6">
    <source>
        <dbReference type="Pfam" id="PF04825"/>
    </source>
</evidence>
<dbReference type="GO" id="GO:0051177">
    <property type="term" value="P:meiotic sister chromatid cohesion"/>
    <property type="evidence" value="ECO:0007669"/>
    <property type="project" value="TreeGrafter"/>
</dbReference>
<keyword evidence="8" id="KW-1185">Reference proteome</keyword>
<evidence type="ECO:0000256" key="2">
    <source>
        <dbReference type="ARBA" id="ARBA00022829"/>
    </source>
</evidence>
<dbReference type="Pfam" id="PF04824">
    <property type="entry name" value="Rad21_Rec8"/>
    <property type="match status" value="1"/>
</dbReference>
<feature type="region of interest" description="Disordered" evidence="4">
    <location>
        <begin position="117"/>
        <end position="139"/>
    </location>
</feature>
<keyword evidence="2" id="KW-0159">Chromosome partition</keyword>
<evidence type="ECO:0000313" key="8">
    <source>
        <dbReference type="Proteomes" id="UP001044222"/>
    </source>
</evidence>
<feature type="domain" description="Rad21/Rec8-like protein N-terminal" evidence="6">
    <location>
        <begin position="19"/>
        <end position="60"/>
    </location>
</feature>
<dbReference type="EMBL" id="JAFIRN010000004">
    <property type="protein sequence ID" value="KAG5850965.1"/>
    <property type="molecule type" value="Genomic_DNA"/>
</dbReference>
<dbReference type="PANTHER" id="PTHR12585:SF27">
    <property type="entry name" value="MEIOTIC RECOMBINATION PROTEIN REC8 HOMOLOG"/>
    <property type="match status" value="1"/>
</dbReference>
<reference evidence="7" key="1">
    <citation type="submission" date="2021-01" db="EMBL/GenBank/DDBJ databases">
        <title>A chromosome-scale assembly of European eel, Anguilla anguilla.</title>
        <authorList>
            <person name="Henkel C."/>
            <person name="Jong-Raadsen S.A."/>
            <person name="Dufour S."/>
            <person name="Weltzien F.-A."/>
            <person name="Palstra A.P."/>
            <person name="Pelster B."/>
            <person name="Spaink H.P."/>
            <person name="Van Den Thillart G.E."/>
            <person name="Jansen H."/>
            <person name="Zahm M."/>
            <person name="Klopp C."/>
            <person name="Cedric C."/>
            <person name="Louis A."/>
            <person name="Berthelot C."/>
            <person name="Parey E."/>
            <person name="Roest Crollius H."/>
            <person name="Montfort J."/>
            <person name="Robinson-Rechavi M."/>
            <person name="Bucao C."/>
            <person name="Bouchez O."/>
            <person name="Gislard M."/>
            <person name="Lluch J."/>
            <person name="Milhes M."/>
            <person name="Lampietro C."/>
            <person name="Lopez Roques C."/>
            <person name="Donnadieu C."/>
            <person name="Braasch I."/>
            <person name="Desvignes T."/>
            <person name="Postlethwait J."/>
            <person name="Bobe J."/>
            <person name="Guiguen Y."/>
            <person name="Dirks R."/>
        </authorList>
    </citation>
    <scope>NUCLEOTIDE SEQUENCE</scope>
    <source>
        <strain evidence="7">Tag_6206</strain>
        <tissue evidence="7">Liver</tissue>
    </source>
</reference>